<keyword evidence="1" id="KW-0472">Membrane</keyword>
<dbReference type="FunCoup" id="A0A2K1KU03">
    <property type="interactions" value="492"/>
</dbReference>
<reference evidence="2 4" key="1">
    <citation type="journal article" date="2008" name="Science">
        <title>The Physcomitrella genome reveals evolutionary insights into the conquest of land by plants.</title>
        <authorList>
            <person name="Rensing S."/>
            <person name="Lang D."/>
            <person name="Zimmer A."/>
            <person name="Terry A."/>
            <person name="Salamov A."/>
            <person name="Shapiro H."/>
            <person name="Nishiyama T."/>
            <person name="Perroud P.-F."/>
            <person name="Lindquist E."/>
            <person name="Kamisugi Y."/>
            <person name="Tanahashi T."/>
            <person name="Sakakibara K."/>
            <person name="Fujita T."/>
            <person name="Oishi K."/>
            <person name="Shin-I T."/>
            <person name="Kuroki Y."/>
            <person name="Toyoda A."/>
            <person name="Suzuki Y."/>
            <person name="Hashimoto A."/>
            <person name="Yamaguchi K."/>
            <person name="Sugano A."/>
            <person name="Kohara Y."/>
            <person name="Fujiyama A."/>
            <person name="Anterola A."/>
            <person name="Aoki S."/>
            <person name="Ashton N."/>
            <person name="Barbazuk W.B."/>
            <person name="Barker E."/>
            <person name="Bennetzen J."/>
            <person name="Bezanilla M."/>
            <person name="Blankenship R."/>
            <person name="Cho S.H."/>
            <person name="Dutcher S."/>
            <person name="Estelle M."/>
            <person name="Fawcett J.A."/>
            <person name="Gundlach H."/>
            <person name="Hanada K."/>
            <person name="Heyl A."/>
            <person name="Hicks K.A."/>
            <person name="Hugh J."/>
            <person name="Lohr M."/>
            <person name="Mayer K."/>
            <person name="Melkozernov A."/>
            <person name="Murata T."/>
            <person name="Nelson D."/>
            <person name="Pils B."/>
            <person name="Prigge M."/>
            <person name="Reiss B."/>
            <person name="Renner T."/>
            <person name="Rombauts S."/>
            <person name="Rushton P."/>
            <person name="Sanderfoot A."/>
            <person name="Schween G."/>
            <person name="Shiu S.-H."/>
            <person name="Stueber K."/>
            <person name="Theodoulou F.L."/>
            <person name="Tu H."/>
            <person name="Van de Peer Y."/>
            <person name="Verrier P.J."/>
            <person name="Waters E."/>
            <person name="Wood A."/>
            <person name="Yang L."/>
            <person name="Cove D."/>
            <person name="Cuming A."/>
            <person name="Hasebe M."/>
            <person name="Lucas S."/>
            <person name="Mishler D.B."/>
            <person name="Reski R."/>
            <person name="Grigoriev I."/>
            <person name="Quatrano R.S."/>
            <person name="Boore J.L."/>
        </authorList>
    </citation>
    <scope>NUCLEOTIDE SEQUENCE [LARGE SCALE GENOMIC DNA]</scope>
    <source>
        <strain evidence="3 4">cv. Gransden 2004</strain>
    </source>
</reference>
<keyword evidence="1" id="KW-1133">Transmembrane helix</keyword>
<dbReference type="EMBL" id="ABEU02000003">
    <property type="protein sequence ID" value="PNR57251.1"/>
    <property type="molecule type" value="Genomic_DNA"/>
</dbReference>
<feature type="transmembrane region" description="Helical" evidence="1">
    <location>
        <begin position="12"/>
        <end position="31"/>
    </location>
</feature>
<evidence type="ECO:0000313" key="2">
    <source>
        <dbReference type="EMBL" id="PNR57251.1"/>
    </source>
</evidence>
<feature type="transmembrane region" description="Helical" evidence="1">
    <location>
        <begin position="51"/>
        <end position="73"/>
    </location>
</feature>
<keyword evidence="1" id="KW-0812">Transmembrane</keyword>
<organism evidence="2">
    <name type="scientific">Physcomitrium patens</name>
    <name type="common">Spreading-leaved earth moss</name>
    <name type="synonym">Physcomitrella patens</name>
    <dbReference type="NCBI Taxonomy" id="3218"/>
    <lineage>
        <taxon>Eukaryota</taxon>
        <taxon>Viridiplantae</taxon>
        <taxon>Streptophyta</taxon>
        <taxon>Embryophyta</taxon>
        <taxon>Bryophyta</taxon>
        <taxon>Bryophytina</taxon>
        <taxon>Bryopsida</taxon>
        <taxon>Funariidae</taxon>
        <taxon>Funariales</taxon>
        <taxon>Funariaceae</taxon>
        <taxon>Physcomitrium</taxon>
    </lineage>
</organism>
<dbReference type="OrthoDB" id="5562961at2759"/>
<evidence type="ECO:0008006" key="5">
    <source>
        <dbReference type="Google" id="ProtNLM"/>
    </source>
</evidence>
<dbReference type="PaxDb" id="3218-PP1S74_138V6.1"/>
<dbReference type="GeneID" id="112279339"/>
<feature type="transmembrane region" description="Helical" evidence="1">
    <location>
        <begin position="168"/>
        <end position="187"/>
    </location>
</feature>
<feature type="transmembrane region" description="Helical" evidence="1">
    <location>
        <begin position="85"/>
        <end position="107"/>
    </location>
</feature>
<evidence type="ECO:0000313" key="3">
    <source>
        <dbReference type="EnsemblPlants" id="Pp3c3_10770V3.1"/>
    </source>
</evidence>
<name>A0A2K1KU03_PHYPA</name>
<evidence type="ECO:0000313" key="4">
    <source>
        <dbReference type="Proteomes" id="UP000006727"/>
    </source>
</evidence>
<evidence type="ECO:0000256" key="1">
    <source>
        <dbReference type="SAM" id="Phobius"/>
    </source>
</evidence>
<dbReference type="PANTHER" id="PTHR34368">
    <property type="entry name" value="OS01G0962200 PROTEIN"/>
    <property type="match status" value="1"/>
</dbReference>
<protein>
    <recommendedName>
        <fullName evidence="5">Ceramidase</fullName>
    </recommendedName>
</protein>
<dbReference type="STRING" id="3218.A0A2K1KU03"/>
<feature type="transmembrane region" description="Helical" evidence="1">
    <location>
        <begin position="144"/>
        <end position="162"/>
    </location>
</feature>
<sequence length="306" mass="34459">MRLDGRGQRLAVWGVAAFIFAVLMIVTPKIPQDQKYHQFADRRNFFGIPNTLNVVSNFPFLVIGIVGLVLTLHGNSFGLSLQGELLGWSIFFLGVTATAFGSAYYHLKPNDARLVWDRLPMTVAFASVMAVFIIERIDEATGKASIFPLLTAGAGSVAYWRFANDLRLYAIVQFVPCFAIPAMAILLPPKYSHSHYWLWAAGWYLLAKIQEALDMKFYRWTYFIVSGHTLKHLSAAMVPVVTIVMLYCRNVRIERQSLLDKWRHQARGTTSVSGSGSTISQRWKAYWSGRSSSSNLHDETESLVRA</sequence>
<reference evidence="3" key="3">
    <citation type="submission" date="2020-12" db="UniProtKB">
        <authorList>
            <consortium name="EnsemblPlants"/>
        </authorList>
    </citation>
    <scope>IDENTIFICATION</scope>
</reference>
<dbReference type="OMA" id="CYHGNYF"/>
<reference evidence="2 4" key="2">
    <citation type="journal article" date="2018" name="Plant J.">
        <title>The Physcomitrella patens chromosome-scale assembly reveals moss genome structure and evolution.</title>
        <authorList>
            <person name="Lang D."/>
            <person name="Ullrich K.K."/>
            <person name="Murat F."/>
            <person name="Fuchs J."/>
            <person name="Jenkins J."/>
            <person name="Haas F.B."/>
            <person name="Piednoel M."/>
            <person name="Gundlach H."/>
            <person name="Van Bel M."/>
            <person name="Meyberg R."/>
            <person name="Vives C."/>
            <person name="Morata J."/>
            <person name="Symeonidi A."/>
            <person name="Hiss M."/>
            <person name="Muchero W."/>
            <person name="Kamisugi Y."/>
            <person name="Saleh O."/>
            <person name="Blanc G."/>
            <person name="Decker E.L."/>
            <person name="van Gessel N."/>
            <person name="Grimwood J."/>
            <person name="Hayes R.D."/>
            <person name="Graham S.W."/>
            <person name="Gunter L.E."/>
            <person name="McDaniel S.F."/>
            <person name="Hoernstein S.N.W."/>
            <person name="Larsson A."/>
            <person name="Li F.W."/>
            <person name="Perroud P.F."/>
            <person name="Phillips J."/>
            <person name="Ranjan P."/>
            <person name="Rokshar D.S."/>
            <person name="Rothfels C.J."/>
            <person name="Schneider L."/>
            <person name="Shu S."/>
            <person name="Stevenson D.W."/>
            <person name="Thummler F."/>
            <person name="Tillich M."/>
            <person name="Villarreal Aguilar J.C."/>
            <person name="Widiez T."/>
            <person name="Wong G.K."/>
            <person name="Wymore A."/>
            <person name="Zhang Y."/>
            <person name="Zimmer A.D."/>
            <person name="Quatrano R.S."/>
            <person name="Mayer K.F.X."/>
            <person name="Goodstein D."/>
            <person name="Casacuberta J.M."/>
            <person name="Vandepoele K."/>
            <person name="Reski R."/>
            <person name="Cuming A.C."/>
            <person name="Tuskan G.A."/>
            <person name="Maumus F."/>
            <person name="Salse J."/>
            <person name="Schmutz J."/>
            <person name="Rensing S.A."/>
        </authorList>
    </citation>
    <scope>NUCLEOTIDE SEQUENCE [LARGE SCALE GENOMIC DNA]</scope>
    <source>
        <strain evidence="3 4">cv. Gransden 2004</strain>
    </source>
</reference>
<dbReference type="RefSeq" id="XP_024369455.1">
    <property type="nucleotide sequence ID" value="XM_024513687.2"/>
</dbReference>
<dbReference type="PANTHER" id="PTHR34368:SF1">
    <property type="entry name" value="OS01G0962200 PROTEIN"/>
    <property type="match status" value="1"/>
</dbReference>
<dbReference type="AlphaFoldDB" id="A0A2K1KU03"/>
<dbReference type="KEGG" id="ppp:112279339"/>
<proteinExistence type="predicted"/>
<dbReference type="EnsemblPlants" id="Pp3c3_10770V3.2">
    <property type="protein sequence ID" value="Pp3c3_10770V3.2"/>
    <property type="gene ID" value="Pp3c3_10770"/>
</dbReference>
<dbReference type="EnsemblPlants" id="Pp3c3_10770V3.1">
    <property type="protein sequence ID" value="Pp3c3_10770V3.1"/>
    <property type="gene ID" value="Pp3c3_10770"/>
</dbReference>
<keyword evidence="4" id="KW-1185">Reference proteome</keyword>
<dbReference type="Gramene" id="Pp3c3_10770V3.2">
    <property type="protein sequence ID" value="Pp3c3_10770V3.2"/>
    <property type="gene ID" value="Pp3c3_10770"/>
</dbReference>
<feature type="transmembrane region" description="Helical" evidence="1">
    <location>
        <begin position="230"/>
        <end position="248"/>
    </location>
</feature>
<gene>
    <name evidence="3" type="primary">LOC112279339</name>
    <name evidence="2" type="ORF">PHYPA_004244</name>
</gene>
<feature type="transmembrane region" description="Helical" evidence="1">
    <location>
        <begin position="119"/>
        <end position="137"/>
    </location>
</feature>
<dbReference type="Proteomes" id="UP000006727">
    <property type="component" value="Chromosome 3"/>
</dbReference>
<dbReference type="Gramene" id="Pp3c3_10770V3.1">
    <property type="protein sequence ID" value="Pp3c3_10770V3.1"/>
    <property type="gene ID" value="Pp3c3_10770"/>
</dbReference>
<accession>A0A2K1KU03</accession>